<protein>
    <recommendedName>
        <fullName evidence="2">Iron hydrogenase large subunit C-terminal domain-containing protein</fullName>
    </recommendedName>
</protein>
<dbReference type="AlphaFoldDB" id="A0A7J7VYQ6"/>
<evidence type="ECO:0000256" key="1">
    <source>
        <dbReference type="ARBA" id="ARBA00006596"/>
    </source>
</evidence>
<gene>
    <name evidence="3" type="ORF">mMyoMyo1_012335</name>
</gene>
<dbReference type="Gene3D" id="3.40.950.10">
    <property type="entry name" value="Fe-only Hydrogenase (Larger Subunit), Chain L, domain 3"/>
    <property type="match status" value="1"/>
</dbReference>
<evidence type="ECO:0000313" key="4">
    <source>
        <dbReference type="Proteomes" id="UP000527355"/>
    </source>
</evidence>
<dbReference type="InterPro" id="IPR004108">
    <property type="entry name" value="Fe_hydrogenase_lsu_C"/>
</dbReference>
<dbReference type="Proteomes" id="UP000527355">
    <property type="component" value="Unassembled WGS sequence"/>
</dbReference>
<keyword evidence="4" id="KW-1185">Reference proteome</keyword>
<dbReference type="VEuPathDB" id="HostDB:GeneID_118653107"/>
<organism evidence="3 4">
    <name type="scientific">Myotis myotis</name>
    <name type="common">Greater mouse-eared bat</name>
    <name type="synonym">Vespertilio myotis</name>
    <dbReference type="NCBI Taxonomy" id="51298"/>
    <lineage>
        <taxon>Eukaryota</taxon>
        <taxon>Metazoa</taxon>
        <taxon>Chordata</taxon>
        <taxon>Craniata</taxon>
        <taxon>Vertebrata</taxon>
        <taxon>Euteleostomi</taxon>
        <taxon>Mammalia</taxon>
        <taxon>Eutheria</taxon>
        <taxon>Laurasiatheria</taxon>
        <taxon>Chiroptera</taxon>
        <taxon>Yangochiroptera</taxon>
        <taxon>Vespertilionidae</taxon>
        <taxon>Myotis</taxon>
    </lineage>
</organism>
<dbReference type="InterPro" id="IPR009016">
    <property type="entry name" value="Fe_hydrogenase"/>
</dbReference>
<dbReference type="PANTHER" id="PTHR11615">
    <property type="entry name" value="NITRATE, FORMATE, IRON DEHYDROGENASE"/>
    <property type="match status" value="1"/>
</dbReference>
<evidence type="ECO:0000259" key="2">
    <source>
        <dbReference type="Pfam" id="PF02906"/>
    </source>
</evidence>
<sequence length="178" mass="19626">MLTSGEIVQIMEQSDLASNDTTVDTLFGDMEEKEVRLREGASSDGSLAHIFRHMAKELFNEDVGALTYHTLRNKDFQEVTLERDGEVLLHFEAAYGFRNIQKWSRSCRGQVPLPLHGGPGLRQACLSGRGQAQADDGCADRALLWQMEGIYAAIPVWLLETSAMCRSCTRSGWGGCGG</sequence>
<dbReference type="EMBL" id="JABWUV010000009">
    <property type="protein sequence ID" value="KAF6330345.1"/>
    <property type="molecule type" value="Genomic_DNA"/>
</dbReference>
<name>A0A7J7VYQ6_MYOMY</name>
<proteinExistence type="inferred from homology"/>
<comment type="caution">
    <text evidence="3">The sequence shown here is derived from an EMBL/GenBank/DDBJ whole genome shotgun (WGS) entry which is preliminary data.</text>
</comment>
<dbReference type="SUPFAM" id="SSF53920">
    <property type="entry name" value="Fe-only hydrogenase"/>
    <property type="match status" value="1"/>
</dbReference>
<feature type="domain" description="Iron hydrogenase large subunit C-terminal" evidence="2">
    <location>
        <begin position="2"/>
        <end position="107"/>
    </location>
</feature>
<accession>A0A7J7VYQ6</accession>
<dbReference type="InterPro" id="IPR050340">
    <property type="entry name" value="Cytosolic_Fe-S_CAF"/>
</dbReference>
<reference evidence="3 4" key="1">
    <citation type="journal article" date="2020" name="Nature">
        <title>Six reference-quality genomes reveal evolution of bat adaptations.</title>
        <authorList>
            <person name="Jebb D."/>
            <person name="Huang Z."/>
            <person name="Pippel M."/>
            <person name="Hughes G.M."/>
            <person name="Lavrichenko K."/>
            <person name="Devanna P."/>
            <person name="Winkler S."/>
            <person name="Jermiin L.S."/>
            <person name="Skirmuntt E.C."/>
            <person name="Katzourakis A."/>
            <person name="Burkitt-Gray L."/>
            <person name="Ray D.A."/>
            <person name="Sullivan K.A.M."/>
            <person name="Roscito J.G."/>
            <person name="Kirilenko B.M."/>
            <person name="Davalos L.M."/>
            <person name="Corthals A.P."/>
            <person name="Power M.L."/>
            <person name="Jones G."/>
            <person name="Ransome R.D."/>
            <person name="Dechmann D.K.N."/>
            <person name="Locatelli A.G."/>
            <person name="Puechmaille S.J."/>
            <person name="Fedrigo O."/>
            <person name="Jarvis E.D."/>
            <person name="Hiller M."/>
            <person name="Vernes S.C."/>
            <person name="Myers E.W."/>
            <person name="Teeling E.C."/>
        </authorList>
    </citation>
    <scope>NUCLEOTIDE SEQUENCE [LARGE SCALE GENOMIC DNA]</scope>
    <source>
        <strain evidence="3">MMyoMyo1</strain>
        <tissue evidence="3">Flight muscle</tissue>
    </source>
</reference>
<comment type="similarity">
    <text evidence="1">Belongs to the NARF family.</text>
</comment>
<dbReference type="Pfam" id="PF02906">
    <property type="entry name" value="Fe_hyd_lg_C"/>
    <property type="match status" value="1"/>
</dbReference>
<evidence type="ECO:0000313" key="3">
    <source>
        <dbReference type="EMBL" id="KAF6330345.1"/>
    </source>
</evidence>